<dbReference type="InterPro" id="IPR009081">
    <property type="entry name" value="PP-bd_ACP"/>
</dbReference>
<evidence type="ECO:0000259" key="1">
    <source>
        <dbReference type="PROSITE" id="PS50075"/>
    </source>
</evidence>
<dbReference type="AlphaFoldDB" id="A0A6G3SU96"/>
<feature type="domain" description="Carrier" evidence="1">
    <location>
        <begin position="2"/>
        <end position="82"/>
    </location>
</feature>
<gene>
    <name evidence="2" type="ORF">G3I43_17605</name>
    <name evidence="3" type="ORF">G3I58_24080</name>
</gene>
<reference evidence="2 4" key="1">
    <citation type="submission" date="2020-01" db="EMBL/GenBank/DDBJ databases">
        <title>Insect and environment-associated Actinomycetes.</title>
        <authorList>
            <person name="Currrie C."/>
            <person name="Chevrette M."/>
            <person name="Carlson C."/>
            <person name="Stubbendieck R."/>
            <person name="Wendt-Pienkowski E."/>
        </authorList>
    </citation>
    <scope>NUCLEOTIDE SEQUENCE</scope>
    <source>
        <strain evidence="2">SID505</strain>
        <strain evidence="3 4">SID7903</strain>
    </source>
</reference>
<dbReference type="SUPFAM" id="SSF47336">
    <property type="entry name" value="ACP-like"/>
    <property type="match status" value="1"/>
</dbReference>
<dbReference type="InterPro" id="IPR036736">
    <property type="entry name" value="ACP-like_sf"/>
</dbReference>
<evidence type="ECO:0000313" key="3">
    <source>
        <dbReference type="EMBL" id="NEC01039.1"/>
    </source>
</evidence>
<comment type="caution">
    <text evidence="2">The sequence shown here is derived from an EMBL/GenBank/DDBJ whole genome shotgun (WGS) entry which is preliminary data.</text>
</comment>
<dbReference type="PROSITE" id="PS50075">
    <property type="entry name" value="CARRIER"/>
    <property type="match status" value="1"/>
</dbReference>
<evidence type="ECO:0000313" key="4">
    <source>
        <dbReference type="Proteomes" id="UP000470951"/>
    </source>
</evidence>
<dbReference type="RefSeq" id="WP_047177820.1">
    <property type="nucleotide sequence ID" value="NZ_CBDRIV010000006.1"/>
</dbReference>
<sequence length="92" mass="9537">MEDVNELCGLIQAIVSESHGTLDEKVEPDTPLLVSGLLDSLTIMRIVARVEAATGISFPETSLVAANFRTPNSLWAAIGTARAAAGDGSPVS</sequence>
<dbReference type="EMBL" id="JAAGMS010000266">
    <property type="protein sequence ID" value="NEC01039.1"/>
    <property type="molecule type" value="Genomic_DNA"/>
</dbReference>
<accession>A0A6G3SU96</accession>
<dbReference type="Proteomes" id="UP000470951">
    <property type="component" value="Unassembled WGS sequence"/>
</dbReference>
<dbReference type="EMBL" id="JAAGMK010000499">
    <property type="protein sequence ID" value="NEB85978.1"/>
    <property type="molecule type" value="Genomic_DNA"/>
</dbReference>
<protein>
    <submittedName>
        <fullName evidence="2">Acyl carrier protein</fullName>
    </submittedName>
</protein>
<dbReference type="Pfam" id="PF00550">
    <property type="entry name" value="PP-binding"/>
    <property type="match status" value="1"/>
</dbReference>
<organism evidence="2">
    <name type="scientific">Streptomyces anulatus</name>
    <name type="common">Streptomyces chrysomallus</name>
    <dbReference type="NCBI Taxonomy" id="1892"/>
    <lineage>
        <taxon>Bacteria</taxon>
        <taxon>Bacillati</taxon>
        <taxon>Actinomycetota</taxon>
        <taxon>Actinomycetes</taxon>
        <taxon>Kitasatosporales</taxon>
        <taxon>Streptomycetaceae</taxon>
        <taxon>Streptomyces</taxon>
    </lineage>
</organism>
<dbReference type="Gene3D" id="1.10.1200.10">
    <property type="entry name" value="ACP-like"/>
    <property type="match status" value="1"/>
</dbReference>
<name>A0A6G3SU96_STRAQ</name>
<evidence type="ECO:0000313" key="2">
    <source>
        <dbReference type="EMBL" id="NEB85978.1"/>
    </source>
</evidence>
<proteinExistence type="predicted"/>